<evidence type="ECO:0000256" key="3">
    <source>
        <dbReference type="PROSITE-ProRule" id="PRU10038"/>
    </source>
</evidence>
<keyword evidence="2 5" id="KW-0378">Hydrolase</keyword>
<evidence type="ECO:0000256" key="1">
    <source>
        <dbReference type="ARBA" id="ARBA00010515"/>
    </source>
</evidence>
<evidence type="ECO:0000256" key="2">
    <source>
        <dbReference type="ARBA" id="ARBA00022801"/>
    </source>
</evidence>
<dbReference type="EMBL" id="JAINVV010000012">
    <property type="protein sequence ID" value="MBY8825626.1"/>
    <property type="molecule type" value="Genomic_DNA"/>
</dbReference>
<dbReference type="Gene3D" id="3.40.50.1820">
    <property type="entry name" value="alpha/beta hydrolase"/>
    <property type="match status" value="1"/>
</dbReference>
<accession>A0ABS7PW91</accession>
<dbReference type="InterPro" id="IPR013094">
    <property type="entry name" value="AB_hydrolase_3"/>
</dbReference>
<dbReference type="Proteomes" id="UP000706039">
    <property type="component" value="Unassembled WGS sequence"/>
</dbReference>
<gene>
    <name evidence="5" type="ORF">K7G82_25215</name>
</gene>
<dbReference type="Pfam" id="PF07859">
    <property type="entry name" value="Abhydrolase_3"/>
    <property type="match status" value="1"/>
</dbReference>
<proteinExistence type="inferred from homology"/>
<evidence type="ECO:0000259" key="4">
    <source>
        <dbReference type="Pfam" id="PF07859"/>
    </source>
</evidence>
<dbReference type="InterPro" id="IPR033140">
    <property type="entry name" value="Lipase_GDXG_put_SER_AS"/>
</dbReference>
<protein>
    <submittedName>
        <fullName evidence="5">Alpha/beta hydrolase</fullName>
    </submittedName>
</protein>
<dbReference type="SUPFAM" id="SSF53474">
    <property type="entry name" value="alpha/beta-Hydrolases"/>
    <property type="match status" value="1"/>
</dbReference>
<dbReference type="RefSeq" id="WP_222992719.1">
    <property type="nucleotide sequence ID" value="NZ_JAINVV010000012.1"/>
</dbReference>
<comment type="caution">
    <text evidence="5">The sequence shown here is derived from an EMBL/GenBank/DDBJ whole genome shotgun (WGS) entry which is preliminary data.</text>
</comment>
<dbReference type="PANTHER" id="PTHR48081:SF8">
    <property type="entry name" value="ALPHA_BETA HYDROLASE FOLD-3 DOMAIN-CONTAINING PROTEIN-RELATED"/>
    <property type="match status" value="1"/>
</dbReference>
<dbReference type="InterPro" id="IPR029058">
    <property type="entry name" value="AB_hydrolase_fold"/>
</dbReference>
<organism evidence="5 6">
    <name type="scientific">Sphingomonas colocasiae</name>
    <dbReference type="NCBI Taxonomy" id="1848973"/>
    <lineage>
        <taxon>Bacteria</taxon>
        <taxon>Pseudomonadati</taxon>
        <taxon>Pseudomonadota</taxon>
        <taxon>Alphaproteobacteria</taxon>
        <taxon>Sphingomonadales</taxon>
        <taxon>Sphingomonadaceae</taxon>
        <taxon>Sphingomonas</taxon>
    </lineage>
</organism>
<name>A0ABS7PW91_9SPHN</name>
<comment type="similarity">
    <text evidence="1">Belongs to the 'GDXG' lipolytic enzyme family.</text>
</comment>
<evidence type="ECO:0000313" key="6">
    <source>
        <dbReference type="Proteomes" id="UP000706039"/>
    </source>
</evidence>
<dbReference type="GO" id="GO:0016787">
    <property type="term" value="F:hydrolase activity"/>
    <property type="evidence" value="ECO:0007669"/>
    <property type="project" value="UniProtKB-KW"/>
</dbReference>
<sequence length="311" mass="31986">MAVSLAPDAQALLALLAQGPELSFRGMSVEDARAAVGQMGASFDDAPLAGVDAADGLCAADGHAVPLRFYTPAGAVAEGPVVLFAHGGGWVTGDLDSHDSFCRFLATHAGLRVASVDYRRSPEAVFPAALNDMRTAARWVASGLSPLGRADGLVLAGDSAGGGLAAALGARGKADGLDLRALLLLYPVLDLSRRAPSYAAFAEGHLLTADDMAYFIASYAPDPGRRSDPDCSPLLGVAAASLPPVVVLTCSHDVLRDEGRAYVEACRAAGVVVRHVEAAGHVHGIATLRKVIPSGIPHLERAIGELREIST</sequence>
<feature type="domain" description="Alpha/beta hydrolase fold-3" evidence="4">
    <location>
        <begin position="82"/>
        <end position="286"/>
    </location>
</feature>
<evidence type="ECO:0000313" key="5">
    <source>
        <dbReference type="EMBL" id="MBY8825626.1"/>
    </source>
</evidence>
<feature type="active site" evidence="3">
    <location>
        <position position="159"/>
    </location>
</feature>
<keyword evidence="6" id="KW-1185">Reference proteome</keyword>
<dbReference type="PANTHER" id="PTHR48081">
    <property type="entry name" value="AB HYDROLASE SUPERFAMILY PROTEIN C4A8.06C"/>
    <property type="match status" value="1"/>
</dbReference>
<dbReference type="PROSITE" id="PS01174">
    <property type="entry name" value="LIPASE_GDXG_SER"/>
    <property type="match status" value="1"/>
</dbReference>
<reference evidence="5 6" key="1">
    <citation type="submission" date="2021-08" db="EMBL/GenBank/DDBJ databases">
        <authorList>
            <person name="Tuo L."/>
        </authorList>
    </citation>
    <scope>NUCLEOTIDE SEQUENCE [LARGE SCALE GENOMIC DNA]</scope>
    <source>
        <strain evidence="5 6">JCM 31229</strain>
    </source>
</reference>
<dbReference type="InterPro" id="IPR050300">
    <property type="entry name" value="GDXG_lipolytic_enzyme"/>
</dbReference>